<dbReference type="EMBL" id="VJMH01000073">
    <property type="protein sequence ID" value="KAF0719393.1"/>
    <property type="molecule type" value="Genomic_DNA"/>
</dbReference>
<name>A0A485K494_9STRA</name>
<keyword evidence="9" id="KW-1185">Reference proteome</keyword>
<evidence type="ECO:0000313" key="9">
    <source>
        <dbReference type="Proteomes" id="UP000332933"/>
    </source>
</evidence>
<comment type="similarity">
    <text evidence="2">Belongs to the glycosyl hydrolase 3 family.</text>
</comment>
<dbReference type="AlphaFoldDB" id="A0A485K494"/>
<feature type="domain" description="Glycoside hydrolase family 3 C-terminal" evidence="6">
    <location>
        <begin position="76"/>
        <end position="150"/>
    </location>
</feature>
<accession>A0A485K494</accession>
<keyword evidence="5" id="KW-0326">Glycosidase</keyword>
<dbReference type="PANTHER" id="PTHR42715">
    <property type="entry name" value="BETA-GLUCOSIDASE"/>
    <property type="match status" value="1"/>
</dbReference>
<dbReference type="PANTHER" id="PTHR42715:SF10">
    <property type="entry name" value="BETA-GLUCOSIDASE"/>
    <property type="match status" value="1"/>
</dbReference>
<dbReference type="InterPro" id="IPR002772">
    <property type="entry name" value="Glyco_hydro_3_C"/>
</dbReference>
<dbReference type="OrthoDB" id="90185at2759"/>
<comment type="catalytic activity">
    <reaction evidence="1">
        <text>Hydrolysis of terminal, non-reducing beta-D-glucosyl residues with release of beta-D-glucose.</text>
        <dbReference type="EC" id="3.2.1.21"/>
    </reaction>
</comment>
<evidence type="ECO:0000256" key="1">
    <source>
        <dbReference type="ARBA" id="ARBA00000448"/>
    </source>
</evidence>
<dbReference type="Gene3D" id="3.40.50.1700">
    <property type="entry name" value="Glycoside hydrolase family 3 C-terminal domain"/>
    <property type="match status" value="1"/>
</dbReference>
<evidence type="ECO:0000313" key="7">
    <source>
        <dbReference type="EMBL" id="KAF0719393.1"/>
    </source>
</evidence>
<protein>
    <recommendedName>
        <fullName evidence="3">beta-glucosidase</fullName>
        <ecNumber evidence="3">3.2.1.21</ecNumber>
    </recommendedName>
</protein>
<reference evidence="8 9" key="1">
    <citation type="submission" date="2019-03" db="EMBL/GenBank/DDBJ databases">
        <authorList>
            <person name="Gaulin E."/>
            <person name="Dumas B."/>
        </authorList>
    </citation>
    <scope>NUCLEOTIDE SEQUENCE [LARGE SCALE GENOMIC DNA]</scope>
    <source>
        <strain evidence="8">CBS 568.67</strain>
    </source>
</reference>
<evidence type="ECO:0000256" key="4">
    <source>
        <dbReference type="ARBA" id="ARBA00022801"/>
    </source>
</evidence>
<dbReference type="EC" id="3.2.1.21" evidence="3"/>
<dbReference type="GO" id="GO:0008422">
    <property type="term" value="F:beta-glucosidase activity"/>
    <property type="evidence" value="ECO:0007669"/>
    <property type="project" value="UniProtKB-EC"/>
</dbReference>
<dbReference type="GO" id="GO:0005975">
    <property type="term" value="P:carbohydrate metabolic process"/>
    <property type="evidence" value="ECO:0007669"/>
    <property type="project" value="InterPro"/>
</dbReference>
<evidence type="ECO:0000313" key="8">
    <source>
        <dbReference type="EMBL" id="VFT78287.1"/>
    </source>
</evidence>
<organism evidence="8 9">
    <name type="scientific">Aphanomyces stellatus</name>
    <dbReference type="NCBI Taxonomy" id="120398"/>
    <lineage>
        <taxon>Eukaryota</taxon>
        <taxon>Sar</taxon>
        <taxon>Stramenopiles</taxon>
        <taxon>Oomycota</taxon>
        <taxon>Saprolegniomycetes</taxon>
        <taxon>Saprolegniales</taxon>
        <taxon>Verrucalvaceae</taxon>
        <taxon>Aphanomyces</taxon>
    </lineage>
</organism>
<dbReference type="InterPro" id="IPR050288">
    <property type="entry name" value="Cellulose_deg_GH3"/>
</dbReference>
<gene>
    <name evidence="8" type="primary">Aste57867_1065</name>
    <name evidence="7" type="ORF">As57867_001064</name>
    <name evidence="8" type="ORF">ASTE57867_1065</name>
</gene>
<dbReference type="SUPFAM" id="SSF52279">
    <property type="entry name" value="Beta-D-glucan exohydrolase, C-terminal domain"/>
    <property type="match status" value="1"/>
</dbReference>
<dbReference type="Proteomes" id="UP000332933">
    <property type="component" value="Unassembled WGS sequence"/>
</dbReference>
<evidence type="ECO:0000256" key="2">
    <source>
        <dbReference type="ARBA" id="ARBA00005336"/>
    </source>
</evidence>
<dbReference type="InterPro" id="IPR036881">
    <property type="entry name" value="Glyco_hydro_3_C_sf"/>
</dbReference>
<dbReference type="Pfam" id="PF01915">
    <property type="entry name" value="Glyco_hydro_3_C"/>
    <property type="match status" value="1"/>
</dbReference>
<evidence type="ECO:0000256" key="3">
    <source>
        <dbReference type="ARBA" id="ARBA00012744"/>
    </source>
</evidence>
<reference evidence="7" key="2">
    <citation type="submission" date="2019-06" db="EMBL/GenBank/DDBJ databases">
        <title>Genomics analysis of Aphanomyces spp. identifies a new class of oomycete effector associated with host adaptation.</title>
        <authorList>
            <person name="Gaulin E."/>
        </authorList>
    </citation>
    <scope>NUCLEOTIDE SEQUENCE</scope>
    <source>
        <strain evidence="7">CBS 578.67</strain>
    </source>
</reference>
<evidence type="ECO:0000259" key="6">
    <source>
        <dbReference type="Pfam" id="PF01915"/>
    </source>
</evidence>
<evidence type="ECO:0000256" key="5">
    <source>
        <dbReference type="ARBA" id="ARBA00023295"/>
    </source>
</evidence>
<keyword evidence="4" id="KW-0378">Hydrolase</keyword>
<dbReference type="EMBL" id="CAADRA010000073">
    <property type="protein sequence ID" value="VFT78287.1"/>
    <property type="molecule type" value="Genomic_DNA"/>
</dbReference>
<proteinExistence type="inferred from homology"/>
<sequence length="171" mass="18680">MEAMFTGSHEFYEGVEINGTYQDTNKAKQLTKQHAYTVIVLGERTFAEVPGNGDEMAFPDGLIKYVQDIASTGTKIVLAGLHCEMGGQVIAEVIVGKVNPSGKLPYVYPKSSDNTNLATPNYFRKNDRCVKMGTNDTCPAEWQYGEGLSYTTFAYTNMQLSSAGFASTSQT</sequence>